<dbReference type="InterPro" id="IPR000086">
    <property type="entry name" value="NUDIX_hydrolase_dom"/>
</dbReference>
<accession>A0A1Y2AGL2</accession>
<proteinExistence type="inferred from homology"/>
<keyword evidence="8" id="KW-0539">Nucleus</keyword>
<dbReference type="GO" id="GO:0046872">
    <property type="term" value="F:metal ion binding"/>
    <property type="evidence" value="ECO:0007669"/>
    <property type="project" value="UniProtKB-KW"/>
</dbReference>
<evidence type="ECO:0000256" key="9">
    <source>
        <dbReference type="ARBA" id="ARBA00024448"/>
    </source>
</evidence>
<dbReference type="GO" id="GO:0005634">
    <property type="term" value="C:nucleus"/>
    <property type="evidence" value="ECO:0007669"/>
    <property type="project" value="UniProtKB-SubCell"/>
</dbReference>
<evidence type="ECO:0000256" key="16">
    <source>
        <dbReference type="ARBA" id="ARBA00030634"/>
    </source>
</evidence>
<sequence>MMQQPLPISLEALDPHITPFASSDPMPEWQVHQNVVCSFSLVFVLDPPKQRVALGMKKRGLGHGLWNGFGGKPLPGEQMRDCAKRELEEESGLVVALDDMRLKGRIGISRPSKHMDAPAELVDIHVYVCQNWTGIEKETEEMIPRWFDIAGLPYQQMWPEASIYVFPLLSLALHRYADKQLWGRVEYDEGRGDSAGVYAVEDEQYGIQSSIDCPSFQSLARWVFAFV</sequence>
<evidence type="ECO:0000256" key="8">
    <source>
        <dbReference type="ARBA" id="ARBA00023242"/>
    </source>
</evidence>
<evidence type="ECO:0000256" key="19">
    <source>
        <dbReference type="ARBA" id="ARBA00032071"/>
    </source>
</evidence>
<name>A0A1Y2AGL2_9TREE</name>
<dbReference type="CDD" id="cd03427">
    <property type="entry name" value="NUDIX_MTH1_Nudt1"/>
    <property type="match status" value="1"/>
</dbReference>
<comment type="cofactor">
    <cofactor evidence="1">
        <name>Mg(2+)</name>
        <dbReference type="ChEBI" id="CHEBI:18420"/>
    </cofactor>
</comment>
<dbReference type="Pfam" id="PF00293">
    <property type="entry name" value="NUDIX"/>
    <property type="match status" value="1"/>
</dbReference>
<comment type="catalytic activity">
    <reaction evidence="12">
        <text>2-oxo-ATP + H2O = 2-oxo-AMP + diphosphate + H(+)</text>
        <dbReference type="Rhea" id="RHEA:67392"/>
        <dbReference type="ChEBI" id="CHEBI:15377"/>
        <dbReference type="ChEBI" id="CHEBI:15378"/>
        <dbReference type="ChEBI" id="CHEBI:33019"/>
        <dbReference type="ChEBI" id="CHEBI:71395"/>
        <dbReference type="ChEBI" id="CHEBI:172878"/>
    </reaction>
    <physiologicalReaction direction="left-to-right" evidence="12">
        <dbReference type="Rhea" id="RHEA:67393"/>
    </physiologicalReaction>
</comment>
<comment type="catalytic activity">
    <reaction evidence="10">
        <text>2-oxo-dATP + H2O = 2-oxo-dAMP + diphosphate + H(+)</text>
        <dbReference type="Rhea" id="RHEA:31583"/>
        <dbReference type="ChEBI" id="CHEBI:15377"/>
        <dbReference type="ChEBI" id="CHEBI:15378"/>
        <dbReference type="ChEBI" id="CHEBI:33019"/>
        <dbReference type="ChEBI" id="CHEBI:63212"/>
        <dbReference type="ChEBI" id="CHEBI:77897"/>
        <dbReference type="EC" id="3.6.1.56"/>
    </reaction>
    <physiologicalReaction direction="left-to-right" evidence="10">
        <dbReference type="Rhea" id="RHEA:31584"/>
    </physiologicalReaction>
</comment>
<evidence type="ECO:0000313" key="25">
    <source>
        <dbReference type="EMBL" id="ORY21748.1"/>
    </source>
</evidence>
<dbReference type="GO" id="GO:0005737">
    <property type="term" value="C:cytoplasm"/>
    <property type="evidence" value="ECO:0007669"/>
    <property type="project" value="TreeGrafter"/>
</dbReference>
<dbReference type="PANTHER" id="PTHR43758">
    <property type="entry name" value="7,8-DIHYDRO-8-OXOGUANINE TRIPHOSPHATASE"/>
    <property type="match status" value="1"/>
</dbReference>
<evidence type="ECO:0000256" key="6">
    <source>
        <dbReference type="ARBA" id="ARBA00022801"/>
    </source>
</evidence>
<evidence type="ECO:0000256" key="5">
    <source>
        <dbReference type="ARBA" id="ARBA00022723"/>
    </source>
</evidence>
<evidence type="ECO:0000256" key="1">
    <source>
        <dbReference type="ARBA" id="ARBA00001946"/>
    </source>
</evidence>
<dbReference type="InParanoid" id="A0A1Y2AGL2"/>
<evidence type="ECO:0000313" key="26">
    <source>
        <dbReference type="Proteomes" id="UP000193986"/>
    </source>
</evidence>
<evidence type="ECO:0000256" key="10">
    <source>
        <dbReference type="ARBA" id="ARBA00024459"/>
    </source>
</evidence>
<feature type="domain" description="Nudix hydrolase" evidence="24">
    <location>
        <begin position="35"/>
        <end position="170"/>
    </location>
</feature>
<evidence type="ECO:0000256" key="18">
    <source>
        <dbReference type="ARBA" id="ARBA00031927"/>
    </source>
</evidence>
<keyword evidence="7" id="KW-0460">Magnesium</keyword>
<keyword evidence="5" id="KW-0479">Metal-binding</keyword>
<dbReference type="SUPFAM" id="SSF55811">
    <property type="entry name" value="Nudix"/>
    <property type="match status" value="1"/>
</dbReference>
<dbReference type="Gene3D" id="3.90.79.10">
    <property type="entry name" value="Nucleoside Triphosphate Pyrophosphohydrolase"/>
    <property type="match status" value="1"/>
</dbReference>
<evidence type="ECO:0000256" key="21">
    <source>
        <dbReference type="ARBA" id="ARBA00048894"/>
    </source>
</evidence>
<dbReference type="InterPro" id="IPR015797">
    <property type="entry name" value="NUDIX_hydrolase-like_dom_sf"/>
</dbReference>
<dbReference type="PANTHER" id="PTHR43758:SF2">
    <property type="entry name" value="OXIDIZED PURINE NUCLEOSIDE TRIPHOSPHATE HYDROLASE"/>
    <property type="match status" value="1"/>
</dbReference>
<evidence type="ECO:0000256" key="15">
    <source>
        <dbReference type="ARBA" id="ARBA00029673"/>
    </source>
</evidence>
<dbReference type="PRINTS" id="PR01403">
    <property type="entry name" value="8OXTPHPHTASE"/>
</dbReference>
<comment type="catalytic activity">
    <reaction evidence="11">
        <text>8-oxo-dGTP + H2O = 8-oxo-dGMP + diphosphate + H(+)</text>
        <dbReference type="Rhea" id="RHEA:31575"/>
        <dbReference type="ChEBI" id="CHEBI:15377"/>
        <dbReference type="ChEBI" id="CHEBI:15378"/>
        <dbReference type="ChEBI" id="CHEBI:33019"/>
        <dbReference type="ChEBI" id="CHEBI:63224"/>
        <dbReference type="ChEBI" id="CHEBI:77896"/>
    </reaction>
    <physiologicalReaction direction="left-to-right" evidence="11">
        <dbReference type="Rhea" id="RHEA:31576"/>
    </physiologicalReaction>
</comment>
<dbReference type="EMBL" id="MCFC01000105">
    <property type="protein sequence ID" value="ORY21748.1"/>
    <property type="molecule type" value="Genomic_DNA"/>
</dbReference>
<comment type="catalytic activity">
    <reaction evidence="9">
        <text>8-oxo-dATP + H2O = 8-oxo-dAMP + diphosphate + H(+)</text>
        <dbReference type="Rhea" id="RHEA:65396"/>
        <dbReference type="ChEBI" id="CHEBI:15377"/>
        <dbReference type="ChEBI" id="CHEBI:15378"/>
        <dbReference type="ChEBI" id="CHEBI:33019"/>
        <dbReference type="ChEBI" id="CHEBI:71361"/>
        <dbReference type="ChEBI" id="CHEBI:172871"/>
    </reaction>
    <physiologicalReaction direction="left-to-right" evidence="9">
        <dbReference type="Rhea" id="RHEA:65397"/>
    </physiologicalReaction>
</comment>
<dbReference type="GO" id="GO:0042262">
    <property type="term" value="P:DNA protection"/>
    <property type="evidence" value="ECO:0007669"/>
    <property type="project" value="InterPro"/>
</dbReference>
<dbReference type="Proteomes" id="UP000193986">
    <property type="component" value="Unassembled WGS sequence"/>
</dbReference>
<dbReference type="PROSITE" id="PS51462">
    <property type="entry name" value="NUDIX"/>
    <property type="match status" value="1"/>
</dbReference>
<evidence type="ECO:0000256" key="7">
    <source>
        <dbReference type="ARBA" id="ARBA00022842"/>
    </source>
</evidence>
<evidence type="ECO:0000256" key="23">
    <source>
        <dbReference type="ARBA" id="ARBA00053094"/>
    </source>
</evidence>
<comment type="function">
    <text evidence="23">Oxidized purine nucleoside triphosphate hydrolase which is a prominent sanitizer of the oxidized nucleotide pool. Catalyzes the hydrolysis of 2-oxo-dATP (2-hydroxy-dATP) into 2-oxo-dAMP. Also has a significant hydrolase activity toward 2-oxo-ATP, 8-oxo-dGTP and 8-oxo-dATP. Through the hydrolysis of oxidized purine nucleoside triphosphates, prevents their incorporation into DNA and the subsequent transversions A:T to C:G and G:C to T:A. Also catalyzes the hydrolysis of methylated purine nucleoside triphosphate preventing their integration into DNA. Through this antimutagenic activity protects cells from oxidative stress.</text>
</comment>
<evidence type="ECO:0000256" key="20">
    <source>
        <dbReference type="ARBA" id="ARBA00048002"/>
    </source>
</evidence>
<evidence type="ECO:0000256" key="22">
    <source>
        <dbReference type="ARBA" id="ARBA00049032"/>
    </source>
</evidence>
<comment type="subcellular location">
    <subcellularLocation>
        <location evidence="2">Nucleus</location>
    </subcellularLocation>
</comment>
<evidence type="ECO:0000256" key="17">
    <source>
        <dbReference type="ARBA" id="ARBA00030682"/>
    </source>
</evidence>
<reference evidence="25 26" key="1">
    <citation type="submission" date="2016-07" db="EMBL/GenBank/DDBJ databases">
        <title>Pervasive Adenine N6-methylation of Active Genes in Fungi.</title>
        <authorList>
            <consortium name="DOE Joint Genome Institute"/>
            <person name="Mondo S.J."/>
            <person name="Dannebaum R.O."/>
            <person name="Kuo R.C."/>
            <person name="Labutti K."/>
            <person name="Haridas S."/>
            <person name="Kuo A."/>
            <person name="Salamov A."/>
            <person name="Ahrendt S.R."/>
            <person name="Lipzen A."/>
            <person name="Sullivan W."/>
            <person name="Andreopoulos W.B."/>
            <person name="Clum A."/>
            <person name="Lindquist E."/>
            <person name="Daum C."/>
            <person name="Ramamoorthy G.K."/>
            <person name="Gryganskyi A."/>
            <person name="Culley D."/>
            <person name="Magnuson J.K."/>
            <person name="James T.Y."/>
            <person name="O'Malley M.A."/>
            <person name="Stajich J.E."/>
            <person name="Spatafora J.W."/>
            <person name="Visel A."/>
            <person name="Grigoriev I.V."/>
        </authorList>
    </citation>
    <scope>NUCLEOTIDE SEQUENCE [LARGE SCALE GENOMIC DNA]</scope>
    <source>
        <strain evidence="25 26">68-887.2</strain>
    </source>
</reference>
<keyword evidence="26" id="KW-1185">Reference proteome</keyword>
<comment type="similarity">
    <text evidence="3">Belongs to the Nudix hydrolase family.</text>
</comment>
<dbReference type="STRING" id="71784.A0A1Y2AGL2"/>
<protein>
    <recommendedName>
        <fullName evidence="14">Oxidized purine nucleoside triphosphate hydrolase</fullName>
        <ecNumber evidence="13">3.6.1.56</ecNumber>
    </recommendedName>
    <alternativeName>
        <fullName evidence="18">2-hydroxy-dATP diphosphatase</fullName>
    </alternativeName>
    <alternativeName>
        <fullName evidence="17">7,8-dihydro-8-oxoguanine triphosphatase</fullName>
    </alternativeName>
    <alternativeName>
        <fullName evidence="16">8-oxo-dGTPase</fullName>
    </alternativeName>
    <alternativeName>
        <fullName evidence="19">Methylated purine nucleoside triphosphate hydrolase</fullName>
    </alternativeName>
    <alternativeName>
        <fullName evidence="15">Nucleoside diphosphate-linked moiety X motif 1</fullName>
    </alternativeName>
</protein>
<comment type="catalytic activity">
    <reaction evidence="20">
        <text>N(6)-methyl-ATP + H2O = N(6)-methyl-AMP + diphosphate + H(+)</text>
        <dbReference type="Rhea" id="RHEA:67608"/>
        <dbReference type="ChEBI" id="CHEBI:15377"/>
        <dbReference type="ChEBI" id="CHEBI:15378"/>
        <dbReference type="ChEBI" id="CHEBI:33019"/>
        <dbReference type="ChEBI" id="CHEBI:144842"/>
        <dbReference type="ChEBI" id="CHEBI:172873"/>
    </reaction>
    <physiologicalReaction direction="left-to-right" evidence="20">
        <dbReference type="Rhea" id="RHEA:67609"/>
    </physiologicalReaction>
</comment>
<comment type="subunit">
    <text evidence="4">Monomer.</text>
</comment>
<dbReference type="InterPro" id="IPR020084">
    <property type="entry name" value="NUDIX_hydrolase_CS"/>
</dbReference>
<dbReference type="PROSITE" id="PS00893">
    <property type="entry name" value="NUDIX_BOX"/>
    <property type="match status" value="1"/>
</dbReference>
<evidence type="ECO:0000256" key="2">
    <source>
        <dbReference type="ARBA" id="ARBA00004123"/>
    </source>
</evidence>
<dbReference type="GO" id="GO:0008413">
    <property type="term" value="F:8-oxo-7,8-dihydroguanosine triphosphate pyrophosphatase activity"/>
    <property type="evidence" value="ECO:0007669"/>
    <property type="project" value="InterPro"/>
</dbReference>
<dbReference type="EC" id="3.6.1.56" evidence="13"/>
<evidence type="ECO:0000256" key="14">
    <source>
        <dbReference type="ARBA" id="ARBA00026218"/>
    </source>
</evidence>
<comment type="caution">
    <text evidence="25">The sequence shown here is derived from an EMBL/GenBank/DDBJ whole genome shotgun (WGS) entry which is preliminary data.</text>
</comment>
<dbReference type="AlphaFoldDB" id="A0A1Y2AGL2"/>
<dbReference type="OrthoDB" id="447842at2759"/>
<comment type="catalytic activity">
    <reaction evidence="22">
        <text>N(6)-methyl-dATP + H2O = N(6)-methyl-dAMP + diphosphate + H(+)</text>
        <dbReference type="Rhea" id="RHEA:67604"/>
        <dbReference type="ChEBI" id="CHEBI:15377"/>
        <dbReference type="ChEBI" id="CHEBI:15378"/>
        <dbReference type="ChEBI" id="CHEBI:33019"/>
        <dbReference type="ChEBI" id="CHEBI:169976"/>
        <dbReference type="ChEBI" id="CHEBI:172872"/>
    </reaction>
    <physiologicalReaction direction="left-to-right" evidence="22">
        <dbReference type="Rhea" id="RHEA:67605"/>
    </physiologicalReaction>
</comment>
<evidence type="ECO:0000259" key="24">
    <source>
        <dbReference type="PROSITE" id="PS51462"/>
    </source>
</evidence>
<evidence type="ECO:0000256" key="11">
    <source>
        <dbReference type="ARBA" id="ARBA00024486"/>
    </source>
</evidence>
<organism evidence="25 26">
    <name type="scientific">Naematelia encephala</name>
    <dbReference type="NCBI Taxonomy" id="71784"/>
    <lineage>
        <taxon>Eukaryota</taxon>
        <taxon>Fungi</taxon>
        <taxon>Dikarya</taxon>
        <taxon>Basidiomycota</taxon>
        <taxon>Agaricomycotina</taxon>
        <taxon>Tremellomycetes</taxon>
        <taxon>Tremellales</taxon>
        <taxon>Naemateliaceae</taxon>
        <taxon>Naematelia</taxon>
    </lineage>
</organism>
<evidence type="ECO:0000256" key="12">
    <source>
        <dbReference type="ARBA" id="ARBA00024596"/>
    </source>
</evidence>
<evidence type="ECO:0000256" key="13">
    <source>
        <dbReference type="ARBA" id="ARBA00026103"/>
    </source>
</evidence>
<gene>
    <name evidence="25" type="ORF">BCR39DRAFT_553018</name>
</gene>
<evidence type="ECO:0000256" key="4">
    <source>
        <dbReference type="ARBA" id="ARBA00011245"/>
    </source>
</evidence>
<dbReference type="GO" id="GO:0008828">
    <property type="term" value="F:dATP diphosphatase activity"/>
    <property type="evidence" value="ECO:0007669"/>
    <property type="project" value="UniProtKB-EC"/>
</dbReference>
<keyword evidence="6" id="KW-0378">Hydrolase</keyword>
<comment type="catalytic activity">
    <reaction evidence="21">
        <text>O(6)-methyl-dGTP + H2O = O(6)-methyl-dGMP + diphosphate + H(+)</text>
        <dbReference type="Rhea" id="RHEA:67600"/>
        <dbReference type="ChEBI" id="CHEBI:15377"/>
        <dbReference type="ChEBI" id="CHEBI:15378"/>
        <dbReference type="ChEBI" id="CHEBI:33019"/>
        <dbReference type="ChEBI" id="CHEBI:169974"/>
        <dbReference type="ChEBI" id="CHEBI:169975"/>
    </reaction>
    <physiologicalReaction direction="left-to-right" evidence="21">
        <dbReference type="Rhea" id="RHEA:67601"/>
    </physiologicalReaction>
</comment>
<evidence type="ECO:0000256" key="3">
    <source>
        <dbReference type="ARBA" id="ARBA00005582"/>
    </source>
</evidence>
<dbReference type="InterPro" id="IPR003563">
    <property type="entry name" value="8ODP"/>
</dbReference>